<keyword evidence="2 5" id="KW-0732">Signal</keyword>
<dbReference type="InterPro" id="IPR000483">
    <property type="entry name" value="Cys-rich_flank_reg_C"/>
</dbReference>
<keyword evidence="4" id="KW-1133">Transmembrane helix</keyword>
<dbReference type="PRINTS" id="PR00019">
    <property type="entry name" value="LEURICHRPT"/>
</dbReference>
<organism evidence="7 8">
    <name type="scientific">Limulus polyphemus</name>
    <name type="common">Atlantic horseshoe crab</name>
    <dbReference type="NCBI Taxonomy" id="6850"/>
    <lineage>
        <taxon>Eukaryota</taxon>
        <taxon>Metazoa</taxon>
        <taxon>Ecdysozoa</taxon>
        <taxon>Arthropoda</taxon>
        <taxon>Chelicerata</taxon>
        <taxon>Merostomata</taxon>
        <taxon>Xiphosura</taxon>
        <taxon>Limulidae</taxon>
        <taxon>Limulus</taxon>
    </lineage>
</organism>
<dbReference type="PROSITE" id="PS51450">
    <property type="entry name" value="LRR"/>
    <property type="match status" value="4"/>
</dbReference>
<dbReference type="InterPro" id="IPR032675">
    <property type="entry name" value="LRR_dom_sf"/>
</dbReference>
<dbReference type="Pfam" id="PF13855">
    <property type="entry name" value="LRR_8"/>
    <property type="match status" value="4"/>
</dbReference>
<keyword evidence="7" id="KW-1185">Reference proteome</keyword>
<dbReference type="Proteomes" id="UP000694941">
    <property type="component" value="Unplaced"/>
</dbReference>
<dbReference type="RefSeq" id="XP_022254906.1">
    <property type="nucleotide sequence ID" value="XM_022399198.1"/>
</dbReference>
<dbReference type="SMART" id="SM00369">
    <property type="entry name" value="LRR_TYP"/>
    <property type="match status" value="18"/>
</dbReference>
<keyword evidence="4" id="KW-0812">Transmembrane</keyword>
<accession>A0ABM1TGA0</accession>
<name>A0ABM1TGA0_LIMPO</name>
<protein>
    <submittedName>
        <fullName evidence="8">Uncharacterized protein LOC106470582</fullName>
    </submittedName>
</protein>
<feature type="domain" description="LRRCT" evidence="6">
    <location>
        <begin position="352"/>
        <end position="400"/>
    </location>
</feature>
<feature type="chain" id="PRO_5045077884" evidence="5">
    <location>
        <begin position="21"/>
        <end position="855"/>
    </location>
</feature>
<evidence type="ECO:0000256" key="1">
    <source>
        <dbReference type="ARBA" id="ARBA00022614"/>
    </source>
</evidence>
<evidence type="ECO:0000313" key="8">
    <source>
        <dbReference type="RefSeq" id="XP_022254906.1"/>
    </source>
</evidence>
<evidence type="ECO:0000256" key="3">
    <source>
        <dbReference type="ARBA" id="ARBA00022737"/>
    </source>
</evidence>
<gene>
    <name evidence="8" type="primary">LOC106470582</name>
</gene>
<feature type="signal peptide" evidence="5">
    <location>
        <begin position="1"/>
        <end position="20"/>
    </location>
</feature>
<dbReference type="SUPFAM" id="SSF52058">
    <property type="entry name" value="L domain-like"/>
    <property type="match status" value="2"/>
</dbReference>
<proteinExistence type="predicted"/>
<dbReference type="SMART" id="SM00365">
    <property type="entry name" value="LRR_SD22"/>
    <property type="match status" value="6"/>
</dbReference>
<reference evidence="8" key="1">
    <citation type="submission" date="2025-08" db="UniProtKB">
        <authorList>
            <consortium name="RefSeq"/>
        </authorList>
    </citation>
    <scope>IDENTIFICATION</scope>
    <source>
        <tissue evidence="8">Muscle</tissue>
    </source>
</reference>
<dbReference type="SMART" id="SM00082">
    <property type="entry name" value="LRRCT"/>
    <property type="match status" value="1"/>
</dbReference>
<evidence type="ECO:0000259" key="6">
    <source>
        <dbReference type="SMART" id="SM00082"/>
    </source>
</evidence>
<dbReference type="GeneID" id="106470582"/>
<keyword evidence="4" id="KW-0472">Membrane</keyword>
<keyword evidence="1" id="KW-0433">Leucine-rich repeat</keyword>
<dbReference type="InterPro" id="IPR003591">
    <property type="entry name" value="Leu-rich_rpt_typical-subtyp"/>
</dbReference>
<evidence type="ECO:0000256" key="4">
    <source>
        <dbReference type="SAM" id="Phobius"/>
    </source>
</evidence>
<keyword evidence="3" id="KW-0677">Repeat</keyword>
<dbReference type="InterPro" id="IPR001611">
    <property type="entry name" value="Leu-rich_rpt"/>
</dbReference>
<dbReference type="InterPro" id="IPR050328">
    <property type="entry name" value="Dev_Immune_Receptor"/>
</dbReference>
<dbReference type="Gene3D" id="3.80.10.10">
    <property type="entry name" value="Ribonuclease Inhibitor"/>
    <property type="match status" value="4"/>
</dbReference>
<evidence type="ECO:0000256" key="5">
    <source>
        <dbReference type="SAM" id="SignalP"/>
    </source>
</evidence>
<sequence length="855" mass="98444">MFRESLPVLVLWTFIVHCHSFQIPFFSSDNSRESFDKLCEQCVCPPSVFPEDLLYCSRRNVDNLPVGINFPSNLKTVVLNSNSLESINSGTFNSGNSVFHLDLSSNQIDFIAGDALNKLENLKSLDLSNNKIWSLSDHTFEKQSQLEILDLSSNRIQSFFDTALKSLKNLKTLKLNFNPLYTVQRDIFQYVPNLSELHLERTGLRGMPDDVFTFNTKLTVLKLSGNSLDDIPSKSLEVVTQLQHLDISRNPVKEIKPNAFKTLEKLIVLKIDSMSKLETIHPHAFHGLKRLEELHCSSNPLLANVHRDAFRRNDTGEVVHVKKIYLHRNRLETLSYSMLEWEKLEVFDVSNNPMRCDCRLQWMVRTSLPKNSKHAIRCGSPRKLEERPVSSLKEEDFVCGLELSTDIIIILTILSFVLVFMIVIIFAYVLYKWNYCLKPRAEMQRTYSRIKSNKNTVDLDWDHSADPCTFSVQIVAATTIMNNTKRSGALMLYIFLWIAFLTECNCDAGDLCKTCICEETNANIPNEQPMNVDCSGLNYTVVPSGALWPTKTISMNLSENAIHTINVLEQHLYLQRLYFASNNLKTIEPTAFDEFPELEELYLNDNVLGELHQDVFSNLAKLKILDLSSNNLSSLRENIFKELRKLKRLTLARNPIKYIQSDMFQPMKSLEFLDLSDIKAYHMTPGIFHNLLMLRVVNLSRNEFQEVPIGALRSASGLEEINLDENPIDRLDLKSFTGLDKVKLVSLSNMPKLEIIDKLAFSKLRRLEILRLHSNPHLETIHSLAFNEILDPKTLQMRLNEVNLRNNSLQTLYEYAIPWCKLKTLDLRDNPWRCDCKLKWIKYCNLTAEMSDLLL</sequence>
<evidence type="ECO:0000256" key="2">
    <source>
        <dbReference type="ARBA" id="ARBA00022729"/>
    </source>
</evidence>
<dbReference type="PANTHER" id="PTHR24373:SF392">
    <property type="entry name" value="NEPHROCAN"/>
    <property type="match status" value="1"/>
</dbReference>
<evidence type="ECO:0000313" key="7">
    <source>
        <dbReference type="Proteomes" id="UP000694941"/>
    </source>
</evidence>
<feature type="transmembrane region" description="Helical" evidence="4">
    <location>
        <begin position="407"/>
        <end position="431"/>
    </location>
</feature>
<dbReference type="PANTHER" id="PTHR24373">
    <property type="entry name" value="SLIT RELATED LEUCINE-RICH REPEAT NEURONAL PROTEIN"/>
    <property type="match status" value="1"/>
</dbReference>